<dbReference type="EMBL" id="FOBB01000011">
    <property type="protein sequence ID" value="SEN60908.1"/>
    <property type="molecule type" value="Genomic_DNA"/>
</dbReference>
<feature type="signal peptide" evidence="1">
    <location>
        <begin position="1"/>
        <end position="19"/>
    </location>
</feature>
<evidence type="ECO:0000256" key="1">
    <source>
        <dbReference type="SAM" id="SignalP"/>
    </source>
</evidence>
<dbReference type="OrthoDB" id="1150971at2"/>
<sequence length="215" mass="23879">MKHFLLLLLPVFAAVVTKAQSPQYQDAMTKQVGLLDVPASYTPQSMLDISNTFERIAAAEKNQWLPYYYAAYTQVMSALMTQDKDKIDGLADKAEANINKADSLKQNDDEIACIRSLIATSRIMVDPQSRGQQYGPESGMQIQKAKQINPENPRVYLLEGQALFYTPEQFGGDKAKAKEVLQVALQKYAAFKPASSIAPHWGEPHAKDLLQQAGK</sequence>
<evidence type="ECO:0000313" key="2">
    <source>
        <dbReference type="EMBL" id="SEN60908.1"/>
    </source>
</evidence>
<evidence type="ECO:0008006" key="4">
    <source>
        <dbReference type="Google" id="ProtNLM"/>
    </source>
</evidence>
<dbReference type="Proteomes" id="UP000198984">
    <property type="component" value="Unassembled WGS sequence"/>
</dbReference>
<protein>
    <recommendedName>
        <fullName evidence="4">Tetratricopeptide repeat-containing protein</fullName>
    </recommendedName>
</protein>
<accession>A0A1H8HZ48</accession>
<organism evidence="2 3">
    <name type="scientific">Chitinophaga rupis</name>
    <dbReference type="NCBI Taxonomy" id="573321"/>
    <lineage>
        <taxon>Bacteria</taxon>
        <taxon>Pseudomonadati</taxon>
        <taxon>Bacteroidota</taxon>
        <taxon>Chitinophagia</taxon>
        <taxon>Chitinophagales</taxon>
        <taxon>Chitinophagaceae</taxon>
        <taxon>Chitinophaga</taxon>
    </lineage>
</organism>
<proteinExistence type="predicted"/>
<feature type="chain" id="PRO_5011622886" description="Tetratricopeptide repeat-containing protein" evidence="1">
    <location>
        <begin position="20"/>
        <end position="215"/>
    </location>
</feature>
<keyword evidence="3" id="KW-1185">Reference proteome</keyword>
<reference evidence="2 3" key="1">
    <citation type="submission" date="2016-10" db="EMBL/GenBank/DDBJ databases">
        <authorList>
            <person name="de Groot N.N."/>
        </authorList>
    </citation>
    <scope>NUCLEOTIDE SEQUENCE [LARGE SCALE GENOMIC DNA]</scope>
    <source>
        <strain evidence="2 3">DSM 21039</strain>
    </source>
</reference>
<evidence type="ECO:0000313" key="3">
    <source>
        <dbReference type="Proteomes" id="UP000198984"/>
    </source>
</evidence>
<dbReference type="STRING" id="573321.SAMN04488505_111187"/>
<dbReference type="AlphaFoldDB" id="A0A1H8HZ48"/>
<keyword evidence="1" id="KW-0732">Signal</keyword>
<name>A0A1H8HZ48_9BACT</name>
<dbReference type="RefSeq" id="WP_089920330.1">
    <property type="nucleotide sequence ID" value="NZ_FOBB01000011.1"/>
</dbReference>
<gene>
    <name evidence="2" type="ORF">SAMN04488505_111187</name>
</gene>